<dbReference type="AlphaFoldDB" id="A0A5C8CJF2"/>
<feature type="domain" description="DDH" evidence="1">
    <location>
        <begin position="43"/>
        <end position="188"/>
    </location>
</feature>
<sequence>MANKKSVNKIIKKTAKKTVKNNAKKNIKTNIKEILKTLSKAKNITIIGHRNPDVDCICSCLGLSLLLKKIFKKRKVFVVNTDKMQRDLQNVLLIEEVIFNVNEETIPKKDVLVVLDSGDIDRIGWISEVLNEYNEVIFIDHHKVRNIEGVTMFYNDTNAAATCEIIFDIFSTFLKSMDSTMATLLYCGLSTDTGGFVFSNTTEKSLLAASKLMSRGVIIENLGNVVRKRYTRIDVAALMEIYRRMIIDEENKIGYICLQETINGHSMKEITVSASDILIQMEDVFIGFIIHESEEDFRVSMRSRINKNVREIAESFGGGGHPKAAGFTVSKEDYNKEKLIFEIKNKLIKLLNER</sequence>
<protein>
    <submittedName>
        <fullName evidence="3">Bifunctional oligoribonuclease/PAP phosphatase NrnA</fullName>
    </submittedName>
</protein>
<dbReference type="GO" id="GO:0003676">
    <property type="term" value="F:nucleic acid binding"/>
    <property type="evidence" value="ECO:0007669"/>
    <property type="project" value="InterPro"/>
</dbReference>
<dbReference type="InterPro" id="IPR038763">
    <property type="entry name" value="DHH_sf"/>
</dbReference>
<dbReference type="InterPro" id="IPR001667">
    <property type="entry name" value="DDH_dom"/>
</dbReference>
<comment type="caution">
    <text evidence="3">The sequence shown here is derived from an EMBL/GenBank/DDBJ whole genome shotgun (WGS) entry which is preliminary data.</text>
</comment>
<feature type="domain" description="DHHA1" evidence="2">
    <location>
        <begin position="264"/>
        <end position="338"/>
    </location>
</feature>
<gene>
    <name evidence="3" type="ORF">EPJ80_01420</name>
</gene>
<evidence type="ECO:0000313" key="3">
    <source>
        <dbReference type="EMBL" id="TXJ13430.1"/>
    </source>
</evidence>
<dbReference type="Proteomes" id="UP000325116">
    <property type="component" value="Unassembled WGS sequence"/>
</dbReference>
<name>A0A5C8CJF2_9SPIR</name>
<reference evidence="3 4" key="1">
    <citation type="journal article" date="1992" name="Lakartidningen">
        <title>[Penicillin V and not amoxicillin is the first choice preparation in acute otitis].</title>
        <authorList>
            <person name="Kamme C."/>
            <person name="Lundgren K."/>
            <person name="Prellner K."/>
        </authorList>
    </citation>
    <scope>NUCLEOTIDE SEQUENCE [LARGE SCALE GENOMIC DNA]</scope>
    <source>
        <strain evidence="3 4">W1</strain>
    </source>
</reference>
<evidence type="ECO:0000313" key="4">
    <source>
        <dbReference type="Proteomes" id="UP000325116"/>
    </source>
</evidence>
<evidence type="ECO:0000259" key="1">
    <source>
        <dbReference type="Pfam" id="PF01368"/>
    </source>
</evidence>
<dbReference type="RefSeq" id="WP_147757597.1">
    <property type="nucleotide sequence ID" value="NZ_SAXT01000001.1"/>
</dbReference>
<dbReference type="Gene3D" id="3.90.1640.10">
    <property type="entry name" value="inorganic pyrophosphatase (n-terminal core)"/>
    <property type="match status" value="1"/>
</dbReference>
<evidence type="ECO:0000259" key="2">
    <source>
        <dbReference type="Pfam" id="PF02272"/>
    </source>
</evidence>
<dbReference type="PANTHER" id="PTHR47618:SF1">
    <property type="entry name" value="BIFUNCTIONAL OLIGORIBONUCLEASE AND PAP PHOSPHATASE NRNA"/>
    <property type="match status" value="1"/>
</dbReference>
<dbReference type="EMBL" id="SAXT01000001">
    <property type="protein sequence ID" value="TXJ13430.1"/>
    <property type="molecule type" value="Genomic_DNA"/>
</dbReference>
<dbReference type="PANTHER" id="PTHR47618">
    <property type="entry name" value="BIFUNCTIONAL OLIGORIBONUCLEASE AND PAP PHOSPHATASE NRNA"/>
    <property type="match status" value="1"/>
</dbReference>
<dbReference type="SUPFAM" id="SSF64182">
    <property type="entry name" value="DHH phosphoesterases"/>
    <property type="match status" value="1"/>
</dbReference>
<dbReference type="Gene3D" id="3.10.310.30">
    <property type="match status" value="1"/>
</dbReference>
<dbReference type="InterPro" id="IPR051319">
    <property type="entry name" value="Oligoribo/pAp-PDE_c-di-AMP_PDE"/>
</dbReference>
<dbReference type="Pfam" id="PF01368">
    <property type="entry name" value="DHH"/>
    <property type="match status" value="1"/>
</dbReference>
<proteinExistence type="predicted"/>
<dbReference type="InterPro" id="IPR003156">
    <property type="entry name" value="DHHA1_dom"/>
</dbReference>
<accession>A0A5C8CJF2</accession>
<dbReference type="Pfam" id="PF02272">
    <property type="entry name" value="DHHA1"/>
    <property type="match status" value="1"/>
</dbReference>
<organism evidence="3 4">
    <name type="scientific">Brachyspira aalborgi</name>
    <dbReference type="NCBI Taxonomy" id="29522"/>
    <lineage>
        <taxon>Bacteria</taxon>
        <taxon>Pseudomonadati</taxon>
        <taxon>Spirochaetota</taxon>
        <taxon>Spirochaetia</taxon>
        <taxon>Brachyspirales</taxon>
        <taxon>Brachyspiraceae</taxon>
        <taxon>Brachyspira</taxon>
    </lineage>
</organism>